<evidence type="ECO:0000313" key="2">
    <source>
        <dbReference type="Proteomes" id="UP000499080"/>
    </source>
</evidence>
<dbReference type="Proteomes" id="UP000499080">
    <property type="component" value="Unassembled WGS sequence"/>
</dbReference>
<organism evidence="1 2">
    <name type="scientific">Araneus ventricosus</name>
    <name type="common">Orbweaver spider</name>
    <name type="synonym">Epeira ventricosa</name>
    <dbReference type="NCBI Taxonomy" id="182803"/>
    <lineage>
        <taxon>Eukaryota</taxon>
        <taxon>Metazoa</taxon>
        <taxon>Ecdysozoa</taxon>
        <taxon>Arthropoda</taxon>
        <taxon>Chelicerata</taxon>
        <taxon>Arachnida</taxon>
        <taxon>Araneae</taxon>
        <taxon>Araneomorphae</taxon>
        <taxon>Entelegynae</taxon>
        <taxon>Araneoidea</taxon>
        <taxon>Araneidae</taxon>
        <taxon>Araneus</taxon>
    </lineage>
</organism>
<accession>A0A4Y2UH33</accession>
<reference evidence="1 2" key="1">
    <citation type="journal article" date="2019" name="Sci. Rep.">
        <title>Orb-weaving spider Araneus ventricosus genome elucidates the spidroin gene catalogue.</title>
        <authorList>
            <person name="Kono N."/>
            <person name="Nakamura H."/>
            <person name="Ohtoshi R."/>
            <person name="Moran D.A.P."/>
            <person name="Shinohara A."/>
            <person name="Yoshida Y."/>
            <person name="Fujiwara M."/>
            <person name="Mori M."/>
            <person name="Tomita M."/>
            <person name="Arakawa K."/>
        </authorList>
    </citation>
    <scope>NUCLEOTIDE SEQUENCE [LARGE SCALE GENOMIC DNA]</scope>
</reference>
<evidence type="ECO:0000313" key="1">
    <source>
        <dbReference type="EMBL" id="GBO11923.1"/>
    </source>
</evidence>
<protein>
    <submittedName>
        <fullName evidence="1">Uncharacterized protein</fullName>
    </submittedName>
</protein>
<name>A0A4Y2UH33_ARAVE</name>
<keyword evidence="2" id="KW-1185">Reference proteome</keyword>
<comment type="caution">
    <text evidence="1">The sequence shown here is derived from an EMBL/GenBank/DDBJ whole genome shotgun (WGS) entry which is preliminary data.</text>
</comment>
<proteinExistence type="predicted"/>
<dbReference type="EMBL" id="BGPR01036627">
    <property type="protein sequence ID" value="GBO11923.1"/>
    <property type="molecule type" value="Genomic_DNA"/>
</dbReference>
<sequence length="103" mass="11914">MKCLTNRGSHQLSSAITRSLTHELFPTELMKSLIYVDRQGRFVSRRSLRDTRTVEPRMALEFARQGARSPRQEGMACCMGEECNEIGFKFSPDYYLSTTVEYH</sequence>
<gene>
    <name evidence="1" type="ORF">AVEN_185458_1</name>
</gene>
<dbReference type="AlphaFoldDB" id="A0A4Y2UH33"/>